<organism evidence="3 4">
    <name type="scientific">Linum trigynum</name>
    <dbReference type="NCBI Taxonomy" id="586398"/>
    <lineage>
        <taxon>Eukaryota</taxon>
        <taxon>Viridiplantae</taxon>
        <taxon>Streptophyta</taxon>
        <taxon>Embryophyta</taxon>
        <taxon>Tracheophyta</taxon>
        <taxon>Spermatophyta</taxon>
        <taxon>Magnoliopsida</taxon>
        <taxon>eudicotyledons</taxon>
        <taxon>Gunneridae</taxon>
        <taxon>Pentapetalae</taxon>
        <taxon>rosids</taxon>
        <taxon>fabids</taxon>
        <taxon>Malpighiales</taxon>
        <taxon>Linaceae</taxon>
        <taxon>Linum</taxon>
    </lineage>
</organism>
<sequence>MADEDSAVETPPSGKSTNSSSGSKDIDVHDPFFIHQSDSTEHLHVSSPLTPSNYSEWVLEMTDALVTKNKVGFIDG</sequence>
<dbReference type="AlphaFoldDB" id="A0AAV2EA95"/>
<evidence type="ECO:0000313" key="3">
    <source>
        <dbReference type="EMBL" id="CAL1382583.1"/>
    </source>
</evidence>
<proteinExistence type="predicted"/>
<evidence type="ECO:0000313" key="4">
    <source>
        <dbReference type="Proteomes" id="UP001497516"/>
    </source>
</evidence>
<feature type="region of interest" description="Disordered" evidence="1">
    <location>
        <begin position="1"/>
        <end position="30"/>
    </location>
</feature>
<accession>A0AAV2EA95</accession>
<dbReference type="Proteomes" id="UP001497516">
    <property type="component" value="Chromosome 4"/>
</dbReference>
<keyword evidence="4" id="KW-1185">Reference proteome</keyword>
<dbReference type="Pfam" id="PF14244">
    <property type="entry name" value="Retrotran_gag_3"/>
    <property type="match status" value="1"/>
</dbReference>
<evidence type="ECO:0000259" key="2">
    <source>
        <dbReference type="Pfam" id="PF14244"/>
    </source>
</evidence>
<feature type="compositionally biased region" description="Low complexity" evidence="1">
    <location>
        <begin position="10"/>
        <end position="23"/>
    </location>
</feature>
<dbReference type="EMBL" id="OZ034817">
    <property type="protein sequence ID" value="CAL1382583.1"/>
    <property type="molecule type" value="Genomic_DNA"/>
</dbReference>
<feature type="domain" description="Retrotransposon Copia-like N-terminal" evidence="2">
    <location>
        <begin position="35"/>
        <end position="76"/>
    </location>
</feature>
<evidence type="ECO:0000256" key="1">
    <source>
        <dbReference type="SAM" id="MobiDB-lite"/>
    </source>
</evidence>
<protein>
    <recommendedName>
        <fullName evidence="2">Retrotransposon Copia-like N-terminal domain-containing protein</fullName>
    </recommendedName>
</protein>
<name>A0AAV2EA95_9ROSI</name>
<reference evidence="3 4" key="1">
    <citation type="submission" date="2024-04" db="EMBL/GenBank/DDBJ databases">
        <authorList>
            <person name="Fracassetti M."/>
        </authorList>
    </citation>
    <scope>NUCLEOTIDE SEQUENCE [LARGE SCALE GENOMIC DNA]</scope>
</reference>
<gene>
    <name evidence="3" type="ORF">LTRI10_LOCUS23900</name>
</gene>
<dbReference type="InterPro" id="IPR029472">
    <property type="entry name" value="Copia-like_N"/>
</dbReference>